<dbReference type="AlphaFoldDB" id="A0A1F7RUP4"/>
<reference evidence="1 2" key="1">
    <citation type="journal article" date="2016" name="Nat. Commun.">
        <title>Thousands of microbial genomes shed light on interconnected biogeochemical processes in an aquifer system.</title>
        <authorList>
            <person name="Anantharaman K."/>
            <person name="Brown C.T."/>
            <person name="Hug L.A."/>
            <person name="Sharon I."/>
            <person name="Castelle C.J."/>
            <person name="Probst A.J."/>
            <person name="Thomas B.C."/>
            <person name="Singh A."/>
            <person name="Wilkins M.J."/>
            <person name="Karaoz U."/>
            <person name="Brodie E.L."/>
            <person name="Williams K.H."/>
            <person name="Hubbard S.S."/>
            <person name="Banfield J.F."/>
        </authorList>
    </citation>
    <scope>NUCLEOTIDE SEQUENCE [LARGE SCALE GENOMIC DNA]</scope>
</reference>
<gene>
    <name evidence="1" type="ORF">A2161_01555</name>
</gene>
<organism evidence="1 2">
    <name type="scientific">Candidatus Schekmanbacteria bacterium RBG_13_48_7</name>
    <dbReference type="NCBI Taxonomy" id="1817878"/>
    <lineage>
        <taxon>Bacteria</taxon>
        <taxon>Candidatus Schekmaniibacteriota</taxon>
    </lineage>
</organism>
<accession>A0A1F7RUP4</accession>
<sequence>MRISWYRGFRFAQSPVNRSDLHFKKILKLEDQPVHVRDFSTRSLQILRYFCSGHPGLMEEIE</sequence>
<dbReference type="Proteomes" id="UP000179266">
    <property type="component" value="Unassembled WGS sequence"/>
</dbReference>
<comment type="caution">
    <text evidence="1">The sequence shown here is derived from an EMBL/GenBank/DDBJ whole genome shotgun (WGS) entry which is preliminary data.</text>
</comment>
<dbReference type="EMBL" id="MGDD01000185">
    <property type="protein sequence ID" value="OGL45286.1"/>
    <property type="molecule type" value="Genomic_DNA"/>
</dbReference>
<name>A0A1F7RUP4_9BACT</name>
<protein>
    <submittedName>
        <fullName evidence="1">Uncharacterized protein</fullName>
    </submittedName>
</protein>
<evidence type="ECO:0000313" key="1">
    <source>
        <dbReference type="EMBL" id="OGL45286.1"/>
    </source>
</evidence>
<proteinExistence type="predicted"/>
<evidence type="ECO:0000313" key="2">
    <source>
        <dbReference type="Proteomes" id="UP000179266"/>
    </source>
</evidence>